<gene>
    <name evidence="2" type="ORF">Tco_1069051</name>
</gene>
<evidence type="ECO:0000256" key="1">
    <source>
        <dbReference type="SAM" id="MobiDB-lite"/>
    </source>
</evidence>
<organism evidence="2 3">
    <name type="scientific">Tanacetum coccineum</name>
    <dbReference type="NCBI Taxonomy" id="301880"/>
    <lineage>
        <taxon>Eukaryota</taxon>
        <taxon>Viridiplantae</taxon>
        <taxon>Streptophyta</taxon>
        <taxon>Embryophyta</taxon>
        <taxon>Tracheophyta</taxon>
        <taxon>Spermatophyta</taxon>
        <taxon>Magnoliopsida</taxon>
        <taxon>eudicotyledons</taxon>
        <taxon>Gunneridae</taxon>
        <taxon>Pentapetalae</taxon>
        <taxon>asterids</taxon>
        <taxon>campanulids</taxon>
        <taxon>Asterales</taxon>
        <taxon>Asteraceae</taxon>
        <taxon>Asteroideae</taxon>
        <taxon>Anthemideae</taxon>
        <taxon>Anthemidinae</taxon>
        <taxon>Tanacetum</taxon>
    </lineage>
</organism>
<name>A0ABQ5HII3_9ASTR</name>
<reference evidence="2" key="1">
    <citation type="journal article" date="2022" name="Int. J. Mol. Sci.">
        <title>Draft Genome of Tanacetum Coccineum: Genomic Comparison of Closely Related Tanacetum-Family Plants.</title>
        <authorList>
            <person name="Yamashiro T."/>
            <person name="Shiraishi A."/>
            <person name="Nakayama K."/>
            <person name="Satake H."/>
        </authorList>
    </citation>
    <scope>NUCLEOTIDE SEQUENCE</scope>
</reference>
<comment type="caution">
    <text evidence="2">The sequence shown here is derived from an EMBL/GenBank/DDBJ whole genome shotgun (WGS) entry which is preliminary data.</text>
</comment>
<proteinExistence type="predicted"/>
<protein>
    <submittedName>
        <fullName evidence="2">Uncharacterized protein</fullName>
    </submittedName>
</protein>
<sequence length="361" mass="41724">MTIEDNSSYINVSESAQDRDSSGKSAHAEEPSYSVEDSGMQQDQEFVTEDNDEQLADKETLISQAALAEEPPTSFDEFNDTLFDFSAFVMNRLKIPNLTQEILFEPAFKLLKGTCKNLEYLKGEDLNRHYSTSVTKTKAATYELKWIEDLVHKLWILVVVKYDQHAYFNTSHWGPKCQSFYGYASNLTSSKDVYSRRRIIAVKRLTIMKKYDYGHLEEIEVRYRQVPLSEEVDAESGDVRWWKDIRERSQASGKDNMTLSYFVSTNFSQNRRDLPRDIPLDSVVVLRYEKRSKSENKGKVPTEMELVLEQTQQGTSYEVSVSAEGVEELKRKVKIKGEKKEALLTLRQKPGQYICCQESQR</sequence>
<accession>A0ABQ5HII3</accession>
<keyword evidence="3" id="KW-1185">Reference proteome</keyword>
<feature type="region of interest" description="Disordered" evidence="1">
    <location>
        <begin position="1"/>
        <end position="50"/>
    </location>
</feature>
<evidence type="ECO:0000313" key="2">
    <source>
        <dbReference type="EMBL" id="GJT87334.1"/>
    </source>
</evidence>
<reference evidence="2" key="2">
    <citation type="submission" date="2022-01" db="EMBL/GenBank/DDBJ databases">
        <authorList>
            <person name="Yamashiro T."/>
            <person name="Shiraishi A."/>
            <person name="Satake H."/>
            <person name="Nakayama K."/>
        </authorList>
    </citation>
    <scope>NUCLEOTIDE SEQUENCE</scope>
</reference>
<feature type="compositionally biased region" description="Polar residues" evidence="1">
    <location>
        <begin position="1"/>
        <end position="15"/>
    </location>
</feature>
<dbReference type="EMBL" id="BQNB010019630">
    <property type="protein sequence ID" value="GJT87334.1"/>
    <property type="molecule type" value="Genomic_DNA"/>
</dbReference>
<evidence type="ECO:0000313" key="3">
    <source>
        <dbReference type="Proteomes" id="UP001151760"/>
    </source>
</evidence>
<feature type="compositionally biased region" description="Basic and acidic residues" evidence="1">
    <location>
        <begin position="16"/>
        <end position="30"/>
    </location>
</feature>
<dbReference type="Proteomes" id="UP001151760">
    <property type="component" value="Unassembled WGS sequence"/>
</dbReference>